<evidence type="ECO:0000313" key="2">
    <source>
        <dbReference type="EMBL" id="HHJ64809.1"/>
    </source>
</evidence>
<dbReference type="InterPro" id="IPR036280">
    <property type="entry name" value="Multihaem_cyt_sf"/>
</dbReference>
<dbReference type="Proteomes" id="UP000885792">
    <property type="component" value="Unassembled WGS sequence"/>
</dbReference>
<feature type="domain" description="Doubled CXXCH motif" evidence="1">
    <location>
        <begin position="193"/>
        <end position="223"/>
    </location>
</feature>
<name>A0A7C5L419_AQUAO</name>
<comment type="caution">
    <text evidence="2">The sequence shown here is derived from an EMBL/GenBank/DDBJ whole genome shotgun (WGS) entry which is preliminary data.</text>
</comment>
<evidence type="ECO:0000259" key="1">
    <source>
        <dbReference type="Pfam" id="PF09699"/>
    </source>
</evidence>
<accession>A0A7C5L419</accession>
<dbReference type="InterPro" id="IPR010177">
    <property type="entry name" value="Paired_CXXCH_1"/>
</dbReference>
<gene>
    <name evidence="2" type="ORF">ENJ61_07880</name>
</gene>
<organism evidence="2">
    <name type="scientific">Aquifex aeolicus</name>
    <dbReference type="NCBI Taxonomy" id="63363"/>
    <lineage>
        <taxon>Bacteria</taxon>
        <taxon>Pseudomonadati</taxon>
        <taxon>Aquificota</taxon>
        <taxon>Aquificia</taxon>
        <taxon>Aquificales</taxon>
        <taxon>Aquificaceae</taxon>
        <taxon>Aquifex</taxon>
    </lineage>
</organism>
<dbReference type="SUPFAM" id="SSF48695">
    <property type="entry name" value="Multiheme cytochromes"/>
    <property type="match status" value="1"/>
</dbReference>
<dbReference type="AlphaFoldDB" id="A0A7C5L419"/>
<protein>
    <recommendedName>
        <fullName evidence="1">Doubled CXXCH motif domain-containing protein</fullName>
    </recommendedName>
</protein>
<dbReference type="Pfam" id="PF09699">
    <property type="entry name" value="Paired_CXXCH_1"/>
    <property type="match status" value="1"/>
</dbReference>
<dbReference type="EMBL" id="DRNB01000290">
    <property type="protein sequence ID" value="HHJ64809.1"/>
    <property type="molecule type" value="Genomic_DNA"/>
</dbReference>
<sequence length="224" mass="24045">MKKPLGVGLLVLMISSLWGAGTGLIGSKHDLSTSTTPEPCVFCHTPHHSSGSITPLWNRKISDMTVFQMYSSPTIDGTIDPVPNPPSLACLSCHDGVAAEGDASAVNANDTHSLINAPGSGGIPDTTSYPNCTKCHPGGGQFPARWWRIGPDLRDDHPVSVTYPTPSQDPDFNTPPDPVRGWADLRLYNGKVECPTCHDPHNGQPLFLRRQNTGSSLCLTCHRK</sequence>
<proteinExistence type="predicted"/>
<reference evidence="2" key="1">
    <citation type="journal article" date="2020" name="mSystems">
        <title>Genome- and Community-Level Interaction Insights into Carbon Utilization and Element Cycling Functions of Hydrothermarchaeota in Hydrothermal Sediment.</title>
        <authorList>
            <person name="Zhou Z."/>
            <person name="Liu Y."/>
            <person name="Xu W."/>
            <person name="Pan J."/>
            <person name="Luo Z.H."/>
            <person name="Li M."/>
        </authorList>
    </citation>
    <scope>NUCLEOTIDE SEQUENCE [LARGE SCALE GENOMIC DNA]</scope>
    <source>
        <strain evidence="2">HyVt-501</strain>
    </source>
</reference>